<gene>
    <name evidence="1" type="ORF">ACI1P1_05010</name>
</gene>
<accession>A0ACC7NWC7</accession>
<dbReference type="EMBL" id="JBJURJ010000003">
    <property type="protein sequence ID" value="MFM9327659.1"/>
    <property type="molecule type" value="Genomic_DNA"/>
</dbReference>
<reference evidence="1" key="1">
    <citation type="submission" date="2024-12" db="EMBL/GenBank/DDBJ databases">
        <authorList>
            <person name="Wu N."/>
        </authorList>
    </citation>
    <scope>NUCLEOTIDE SEQUENCE</scope>
    <source>
        <strain evidence="1">P15</strain>
    </source>
</reference>
<comment type="caution">
    <text evidence="1">The sequence shown here is derived from an EMBL/GenBank/DDBJ whole genome shotgun (WGS) entry which is preliminary data.</text>
</comment>
<proteinExistence type="predicted"/>
<evidence type="ECO:0000313" key="1">
    <source>
        <dbReference type="EMBL" id="MFM9327659.1"/>
    </source>
</evidence>
<evidence type="ECO:0000313" key="2">
    <source>
        <dbReference type="Proteomes" id="UP001631969"/>
    </source>
</evidence>
<dbReference type="Proteomes" id="UP001631969">
    <property type="component" value="Unassembled WGS sequence"/>
</dbReference>
<sequence>MTGGGIVFQEHRLLTWLKVKEYVRLGLFALKVEEKARQVEEYLKLEGFGNAYPKPPPSLLPIQ</sequence>
<protein>
    <submittedName>
        <fullName evidence="1">Uncharacterized protein</fullName>
    </submittedName>
</protein>
<keyword evidence="2" id="KW-1185">Reference proteome</keyword>
<organism evidence="1 2">
    <name type="scientific">Paenibacillus mesotrionivorans</name>
    <dbReference type="NCBI Taxonomy" id="3160968"/>
    <lineage>
        <taxon>Bacteria</taxon>
        <taxon>Bacillati</taxon>
        <taxon>Bacillota</taxon>
        <taxon>Bacilli</taxon>
        <taxon>Bacillales</taxon>
        <taxon>Paenibacillaceae</taxon>
        <taxon>Paenibacillus</taxon>
    </lineage>
</organism>
<name>A0ACC7NWC7_9BACL</name>